<dbReference type="InterPro" id="IPR020936">
    <property type="entry name" value="TrhO"/>
</dbReference>
<evidence type="ECO:0000259" key="2">
    <source>
        <dbReference type="PROSITE" id="PS50206"/>
    </source>
</evidence>
<dbReference type="SMART" id="SM00450">
    <property type="entry name" value="RHOD"/>
    <property type="match status" value="1"/>
</dbReference>
<keyword evidence="1" id="KW-0560">Oxidoreductase</keyword>
<evidence type="ECO:0000313" key="4">
    <source>
        <dbReference type="Proteomes" id="UP000325372"/>
    </source>
</evidence>
<keyword evidence="4" id="KW-1185">Reference proteome</keyword>
<dbReference type="GO" id="GO:0006400">
    <property type="term" value="P:tRNA modification"/>
    <property type="evidence" value="ECO:0007669"/>
    <property type="project" value="UniProtKB-UniRule"/>
</dbReference>
<dbReference type="SUPFAM" id="SSF52821">
    <property type="entry name" value="Rhodanese/Cell cycle control phosphatase"/>
    <property type="match status" value="1"/>
</dbReference>
<dbReference type="Pfam" id="PF00581">
    <property type="entry name" value="Rhodanese"/>
    <property type="match status" value="1"/>
</dbReference>
<dbReference type="InterPro" id="IPR001763">
    <property type="entry name" value="Rhodanese-like_dom"/>
</dbReference>
<dbReference type="Gene3D" id="3.40.250.10">
    <property type="entry name" value="Rhodanese-like domain"/>
    <property type="match status" value="1"/>
</dbReference>
<keyword evidence="1" id="KW-0819">tRNA processing</keyword>
<dbReference type="AlphaFoldDB" id="A0A5N0T9I7"/>
<dbReference type="RefSeq" id="WP_150864434.1">
    <property type="nucleotide sequence ID" value="NZ_VYXP01000006.1"/>
</dbReference>
<evidence type="ECO:0000256" key="1">
    <source>
        <dbReference type="HAMAP-Rule" id="MF_00469"/>
    </source>
</evidence>
<gene>
    <name evidence="1" type="primary">trhO</name>
    <name evidence="3" type="ORF">F3N42_10515</name>
</gene>
<proteinExistence type="inferred from homology"/>
<dbReference type="Pfam" id="PF17773">
    <property type="entry name" value="UPF0176_N"/>
    <property type="match status" value="1"/>
</dbReference>
<dbReference type="InterPro" id="IPR036873">
    <property type="entry name" value="Rhodanese-like_dom_sf"/>
</dbReference>
<dbReference type="PROSITE" id="PS50206">
    <property type="entry name" value="RHODANESE_3"/>
    <property type="match status" value="1"/>
</dbReference>
<comment type="function">
    <text evidence="1">Catalyzes oxygen-dependent 5-hydroxyuridine (ho5U) modification at position 34 in tRNAs.</text>
</comment>
<dbReference type="GO" id="GO:0016740">
    <property type="term" value="F:transferase activity"/>
    <property type="evidence" value="ECO:0007669"/>
    <property type="project" value="UniProtKB-KW"/>
</dbReference>
<dbReference type="Gene3D" id="3.30.70.100">
    <property type="match status" value="1"/>
</dbReference>
<dbReference type="HAMAP" id="MF_00469">
    <property type="entry name" value="TrhO"/>
    <property type="match status" value="1"/>
</dbReference>
<dbReference type="PANTHER" id="PTHR43268:SF3">
    <property type="entry name" value="RHODANESE-LIKE DOMAIN-CONTAINING PROTEIN 7-RELATED"/>
    <property type="match status" value="1"/>
</dbReference>
<protein>
    <recommendedName>
        <fullName evidence="1">tRNA uridine(34) hydroxylase</fullName>
        <ecNumber evidence="1">1.14.-.-</ecNumber>
    </recommendedName>
    <alternativeName>
        <fullName evidence="1">tRNA hydroxylation protein O</fullName>
    </alternativeName>
</protein>
<dbReference type="EMBL" id="VYXP01000006">
    <property type="protein sequence ID" value="KAA9130797.1"/>
    <property type="molecule type" value="Genomic_DNA"/>
</dbReference>
<keyword evidence="3" id="KW-0808">Transferase</keyword>
<dbReference type="CDD" id="cd01518">
    <property type="entry name" value="RHOD_YceA"/>
    <property type="match status" value="1"/>
</dbReference>
<feature type="domain" description="Rhodanese" evidence="2">
    <location>
        <begin position="129"/>
        <end position="223"/>
    </location>
</feature>
<dbReference type="NCBIfam" id="NF001136">
    <property type="entry name" value="PRK00142.1-4"/>
    <property type="match status" value="1"/>
</dbReference>
<accession>A0A5N0T9I7</accession>
<comment type="catalytic activity">
    <reaction evidence="1">
        <text>uridine(34) in tRNA + AH2 + O2 = 5-hydroxyuridine(34) in tRNA + A + H2O</text>
        <dbReference type="Rhea" id="RHEA:64224"/>
        <dbReference type="Rhea" id="RHEA-COMP:11727"/>
        <dbReference type="Rhea" id="RHEA-COMP:13381"/>
        <dbReference type="ChEBI" id="CHEBI:13193"/>
        <dbReference type="ChEBI" id="CHEBI:15377"/>
        <dbReference type="ChEBI" id="CHEBI:15379"/>
        <dbReference type="ChEBI" id="CHEBI:17499"/>
        <dbReference type="ChEBI" id="CHEBI:65315"/>
        <dbReference type="ChEBI" id="CHEBI:136877"/>
    </reaction>
</comment>
<reference evidence="3 4" key="1">
    <citation type="submission" date="2019-09" db="EMBL/GenBank/DDBJ databases">
        <title>Wenzhouxiangella sp. Genome sequencing and assembly.</title>
        <authorList>
            <person name="Zhang R."/>
        </authorList>
    </citation>
    <scope>NUCLEOTIDE SEQUENCE [LARGE SCALE GENOMIC DNA]</scope>
    <source>
        <strain evidence="3 4">W260</strain>
    </source>
</reference>
<organism evidence="3 4">
    <name type="scientific">Marinihelvus fidelis</name>
    <dbReference type="NCBI Taxonomy" id="2613842"/>
    <lineage>
        <taxon>Bacteria</taxon>
        <taxon>Pseudomonadati</taxon>
        <taxon>Pseudomonadota</taxon>
        <taxon>Gammaproteobacteria</taxon>
        <taxon>Chromatiales</taxon>
        <taxon>Wenzhouxiangellaceae</taxon>
        <taxon>Marinihelvus</taxon>
    </lineage>
</organism>
<dbReference type="Proteomes" id="UP000325372">
    <property type="component" value="Unassembled WGS sequence"/>
</dbReference>
<comment type="caution">
    <text evidence="3">The sequence shown here is derived from an EMBL/GenBank/DDBJ whole genome shotgun (WGS) entry which is preliminary data.</text>
</comment>
<dbReference type="EC" id="1.14.-.-" evidence="1"/>
<evidence type="ECO:0000313" key="3">
    <source>
        <dbReference type="EMBL" id="KAA9130797.1"/>
    </source>
</evidence>
<name>A0A5N0T9I7_9GAMM</name>
<dbReference type="GO" id="GO:0016705">
    <property type="term" value="F:oxidoreductase activity, acting on paired donors, with incorporation or reduction of molecular oxygen"/>
    <property type="evidence" value="ECO:0007669"/>
    <property type="project" value="UniProtKB-UniRule"/>
</dbReference>
<dbReference type="PANTHER" id="PTHR43268">
    <property type="entry name" value="THIOSULFATE SULFURTRANSFERASE/RHODANESE-LIKE DOMAIN-CONTAINING PROTEIN 2"/>
    <property type="match status" value="1"/>
</dbReference>
<sequence>MVKATPHGQVLVAAFYRFSHLDDYRERRERLQQSCQDLGLLGTILLAEEGINGTVAGPEKGVRRLLERLREDPRLADLQAKFSWAAEQPFYRMKVRLKKEIVSLGVPGIDPRSQAGDYVAPEDWNALISRDDVRVIDTRNDYEVHLGSFEGAEDPGTRSFRDFPAWARENLDPARDRNVAMFCTGGIRCEKSTALLKQMGFENVFHLDGGILNYLETVDPQDSLWRGDCFVFDNRVTVDHELRQGDLEVCPACRMPVTAEDRASPKFELHVSCPKCFDRLTPERRESLLERARQIELAAERGEKHLGSR</sequence>
<comment type="similarity">
    <text evidence="1">Belongs to the TrhO family.</text>
</comment>
<dbReference type="InterPro" id="IPR040503">
    <property type="entry name" value="TRHO_N"/>
</dbReference>